<dbReference type="Proteomes" id="UP000594263">
    <property type="component" value="Unplaced"/>
</dbReference>
<dbReference type="PANTHER" id="PTHR23418:SF4">
    <property type="entry name" value="ACIREDUCTONE DIOXYGENASE 4"/>
    <property type="match status" value="1"/>
</dbReference>
<dbReference type="InterPro" id="IPR004313">
    <property type="entry name" value="ARD"/>
</dbReference>
<name>A0A7N0VKL8_KALFE</name>
<dbReference type="SUPFAM" id="SSF51182">
    <property type="entry name" value="RmlC-like cupins"/>
    <property type="match status" value="1"/>
</dbReference>
<evidence type="ECO:0000256" key="1">
    <source>
        <dbReference type="SAM" id="SignalP"/>
    </source>
</evidence>
<organism evidence="2 3">
    <name type="scientific">Kalanchoe fedtschenkoi</name>
    <name type="common">Lavender scallops</name>
    <name type="synonym">South American air plant</name>
    <dbReference type="NCBI Taxonomy" id="63787"/>
    <lineage>
        <taxon>Eukaryota</taxon>
        <taxon>Viridiplantae</taxon>
        <taxon>Streptophyta</taxon>
        <taxon>Embryophyta</taxon>
        <taxon>Tracheophyta</taxon>
        <taxon>Spermatophyta</taxon>
        <taxon>Magnoliopsida</taxon>
        <taxon>eudicotyledons</taxon>
        <taxon>Gunneridae</taxon>
        <taxon>Pentapetalae</taxon>
        <taxon>Saxifragales</taxon>
        <taxon>Crassulaceae</taxon>
        <taxon>Kalanchoe</taxon>
    </lineage>
</organism>
<dbReference type="EnsemblPlants" id="Kaladp0926s0018.1.v1.1">
    <property type="protein sequence ID" value="Kaladp0926s0018.1.v1.1"/>
    <property type="gene ID" value="Kaladp0926s0018.v1.1"/>
</dbReference>
<keyword evidence="3" id="KW-1185">Reference proteome</keyword>
<sequence length="85" mass="10448">MMLIECFFFSLIHQAWFMDDCNEDKRLPHHLNPHQFVSPDQLAELGVLYWNLNLKDYENDAEMQKIREDRGYNYTVSYINWERIF</sequence>
<dbReference type="GO" id="GO:0010309">
    <property type="term" value="F:acireductone dioxygenase [iron(II)-requiring] activity"/>
    <property type="evidence" value="ECO:0007669"/>
    <property type="project" value="InterPro"/>
</dbReference>
<dbReference type="GO" id="GO:0006555">
    <property type="term" value="P:methionine metabolic process"/>
    <property type="evidence" value="ECO:0007669"/>
    <property type="project" value="TreeGrafter"/>
</dbReference>
<accession>A0A7N0VKL8</accession>
<feature type="chain" id="PRO_5029594192" evidence="1">
    <location>
        <begin position="18"/>
        <end position="85"/>
    </location>
</feature>
<dbReference type="AlphaFoldDB" id="A0A7N0VKL8"/>
<reference evidence="2" key="1">
    <citation type="submission" date="2021-01" db="UniProtKB">
        <authorList>
            <consortium name="EnsemblPlants"/>
        </authorList>
    </citation>
    <scope>IDENTIFICATION</scope>
</reference>
<evidence type="ECO:0000313" key="3">
    <source>
        <dbReference type="Proteomes" id="UP000594263"/>
    </source>
</evidence>
<keyword evidence="1" id="KW-0732">Signal</keyword>
<feature type="signal peptide" evidence="1">
    <location>
        <begin position="1"/>
        <end position="17"/>
    </location>
</feature>
<evidence type="ECO:0000313" key="2">
    <source>
        <dbReference type="EnsemblPlants" id="Kaladp0926s0018.1.v1.1"/>
    </source>
</evidence>
<dbReference type="Pfam" id="PF03079">
    <property type="entry name" value="ARD"/>
    <property type="match status" value="1"/>
</dbReference>
<dbReference type="PANTHER" id="PTHR23418">
    <property type="entry name" value="ACIREDUCTONE DIOXYGENASE"/>
    <property type="match status" value="1"/>
</dbReference>
<dbReference type="OMA" id="INRSCEN"/>
<dbReference type="Gene3D" id="2.60.120.10">
    <property type="entry name" value="Jelly Rolls"/>
    <property type="match status" value="1"/>
</dbReference>
<dbReference type="InterPro" id="IPR014710">
    <property type="entry name" value="RmlC-like_jellyroll"/>
</dbReference>
<proteinExistence type="predicted"/>
<dbReference type="Gramene" id="Kaladp0926s0018.1.v1.1">
    <property type="protein sequence ID" value="Kaladp0926s0018.1.v1.1"/>
    <property type="gene ID" value="Kaladp0926s0018.v1.1"/>
</dbReference>
<protein>
    <submittedName>
        <fullName evidence="2">Uncharacterized protein</fullName>
    </submittedName>
</protein>
<dbReference type="InterPro" id="IPR011051">
    <property type="entry name" value="RmlC_Cupin_sf"/>
</dbReference>